<feature type="transmembrane region" description="Helical" evidence="5">
    <location>
        <begin position="280"/>
        <end position="300"/>
    </location>
</feature>
<dbReference type="InterPro" id="IPR052561">
    <property type="entry name" value="ComplexI_Subunit1"/>
</dbReference>
<feature type="transmembrane region" description="Helical" evidence="5">
    <location>
        <begin position="130"/>
        <end position="152"/>
    </location>
</feature>
<sequence length="302" mass="31350">MSLAIHIVLLIALPLLLSCVIRKTKALMQGRPGPPLFQPIFDLVKRFRKGETVSSTASWIFRANPLVGLSIALVVAMVVPWTGAEPLARGSGTADLILIVYLLAMARFFSLLAALDTGSAFGGLGASREAALAVLIEPSILVSLSAVALASGTMDLSVALQSPVRGTVALLSGSAFLLAALAELSRMPVDDPTTHLELTMIHEATILENSGRNLALIETTVALRTAVFFGVGVQILLGKALRSPDNAIVSAASSAAAILMLGCLLGVLEGIAVKLNWRRVPSFVAFSTALAVMSAFVAAVGA</sequence>
<name>A0A931PUW9_FIMGI</name>
<accession>A0A931PUW9</accession>
<reference evidence="6" key="1">
    <citation type="submission" date="2020-07" db="EMBL/GenBank/DDBJ databases">
        <title>Huge and variable diversity of episymbiotic CPR bacteria and DPANN archaea in groundwater ecosystems.</title>
        <authorList>
            <person name="He C.Y."/>
            <person name="Keren R."/>
            <person name="Whittaker M."/>
            <person name="Farag I.F."/>
            <person name="Doudna J."/>
            <person name="Cate J.H.D."/>
            <person name="Banfield J.F."/>
        </authorList>
    </citation>
    <scope>NUCLEOTIDE SEQUENCE</scope>
    <source>
        <strain evidence="6">NC_groundwater_17_Pr7_B-0.1um_64_12</strain>
    </source>
</reference>
<dbReference type="Proteomes" id="UP000727962">
    <property type="component" value="Unassembled WGS sequence"/>
</dbReference>
<dbReference type="EMBL" id="JACOSL010000004">
    <property type="protein sequence ID" value="MBI1755625.1"/>
    <property type="molecule type" value="Genomic_DNA"/>
</dbReference>
<protein>
    <submittedName>
        <fullName evidence="6">NADH-quinone oxidoreductase subunit H</fullName>
    </submittedName>
</protein>
<comment type="caution">
    <text evidence="6">The sequence shown here is derived from an EMBL/GenBank/DDBJ whole genome shotgun (WGS) entry which is preliminary data.</text>
</comment>
<keyword evidence="3 5" id="KW-1133">Transmembrane helix</keyword>
<gene>
    <name evidence="6" type="ORF">HYR64_00780</name>
</gene>
<evidence type="ECO:0000313" key="6">
    <source>
        <dbReference type="EMBL" id="MBI1755625.1"/>
    </source>
</evidence>
<evidence type="ECO:0000256" key="2">
    <source>
        <dbReference type="ARBA" id="ARBA00022692"/>
    </source>
</evidence>
<feature type="transmembrane region" description="Helical" evidence="5">
    <location>
        <begin position="247"/>
        <end position="268"/>
    </location>
</feature>
<evidence type="ECO:0000256" key="5">
    <source>
        <dbReference type="SAM" id="Phobius"/>
    </source>
</evidence>
<evidence type="ECO:0000256" key="1">
    <source>
        <dbReference type="ARBA" id="ARBA00004141"/>
    </source>
</evidence>
<dbReference type="InterPro" id="IPR001694">
    <property type="entry name" value="NADH_UbQ_OxRdtase_su1/FPO"/>
</dbReference>
<evidence type="ECO:0000313" key="7">
    <source>
        <dbReference type="Proteomes" id="UP000727962"/>
    </source>
</evidence>
<dbReference type="AlphaFoldDB" id="A0A931PUW9"/>
<keyword evidence="4 5" id="KW-0472">Membrane</keyword>
<evidence type="ECO:0000256" key="4">
    <source>
        <dbReference type="ARBA" id="ARBA00023136"/>
    </source>
</evidence>
<comment type="subcellular location">
    <subcellularLocation>
        <location evidence="1">Membrane</location>
        <topology evidence="1">Multi-pass membrane protein</topology>
    </subcellularLocation>
</comment>
<dbReference type="PANTHER" id="PTHR43359">
    <property type="entry name" value="FORMATE HYDROGENLYASE SUBUNIT 4"/>
    <property type="match status" value="1"/>
</dbReference>
<feature type="transmembrane region" description="Helical" evidence="5">
    <location>
        <begin position="66"/>
        <end position="84"/>
    </location>
</feature>
<dbReference type="Pfam" id="PF00146">
    <property type="entry name" value="NADHdh"/>
    <property type="match status" value="1"/>
</dbReference>
<dbReference type="GO" id="GO:0005886">
    <property type="term" value="C:plasma membrane"/>
    <property type="evidence" value="ECO:0007669"/>
    <property type="project" value="TreeGrafter"/>
</dbReference>
<keyword evidence="2 5" id="KW-0812">Transmembrane</keyword>
<proteinExistence type="predicted"/>
<organism evidence="6 7">
    <name type="scientific">Fimbriimonas ginsengisoli</name>
    <dbReference type="NCBI Taxonomy" id="1005039"/>
    <lineage>
        <taxon>Bacteria</taxon>
        <taxon>Bacillati</taxon>
        <taxon>Armatimonadota</taxon>
        <taxon>Fimbriimonadia</taxon>
        <taxon>Fimbriimonadales</taxon>
        <taxon>Fimbriimonadaceae</taxon>
        <taxon>Fimbriimonas</taxon>
    </lineage>
</organism>
<evidence type="ECO:0000256" key="3">
    <source>
        <dbReference type="ARBA" id="ARBA00022989"/>
    </source>
</evidence>
<feature type="transmembrane region" description="Helical" evidence="5">
    <location>
        <begin position="164"/>
        <end position="182"/>
    </location>
</feature>
<dbReference type="PANTHER" id="PTHR43359:SF1">
    <property type="entry name" value="FORMATE HYDROGENLYASE SUBUNIT 4-RELATED"/>
    <property type="match status" value="1"/>
</dbReference>
<feature type="transmembrane region" description="Helical" evidence="5">
    <location>
        <begin position="96"/>
        <end position="115"/>
    </location>
</feature>